<name>A0A656PLY0_UNCKA</name>
<evidence type="ECO:0000313" key="2">
    <source>
        <dbReference type="Proteomes" id="UP000262056"/>
    </source>
</evidence>
<organism evidence="1 2">
    <name type="scientific">candidate division WWE3 bacterium</name>
    <dbReference type="NCBI Taxonomy" id="2053526"/>
    <lineage>
        <taxon>Bacteria</taxon>
        <taxon>Katanobacteria</taxon>
    </lineage>
</organism>
<comment type="caution">
    <text evidence="1">The sequence shown here is derived from an EMBL/GenBank/DDBJ whole genome shotgun (WGS) entry which is preliminary data.</text>
</comment>
<reference evidence="1 2" key="1">
    <citation type="journal article" date="2018" name="Nat. Biotechnol.">
        <title>A standardized bacterial taxonomy based on genome phylogeny substantially revises the tree of life.</title>
        <authorList>
            <person name="Parks D.H."/>
            <person name="Chuvochina M."/>
            <person name="Waite D.W."/>
            <person name="Rinke C."/>
            <person name="Skarshewski A."/>
            <person name="Chaumeil P.A."/>
            <person name="Hugenholtz P."/>
        </authorList>
    </citation>
    <scope>NUCLEOTIDE SEQUENCE [LARGE SCALE GENOMIC DNA]</scope>
    <source>
        <strain evidence="1">UBA12021</strain>
    </source>
</reference>
<dbReference type="AlphaFoldDB" id="A0A656PLY0"/>
<sequence>MRSHEFFVELAKGTYIWGLFHDVPQETVTKIHTILRESVRAISEEAVKNLLEANNEAVAETRRQIMTAGKMALLEDSEDACSLFSLAYNACNGTDSADKIYRKLSDNFRAGGADKFTTNRADKTEYGMRISRFCFLCAALVWDYRRNNAH</sequence>
<accession>A0A656PLY0</accession>
<gene>
    <name evidence="1" type="ORF">DIU24_01805</name>
</gene>
<proteinExistence type="predicted"/>
<evidence type="ECO:0000313" key="1">
    <source>
        <dbReference type="EMBL" id="HCQ40428.1"/>
    </source>
</evidence>
<dbReference type="EMBL" id="DQFB01000003">
    <property type="protein sequence ID" value="HCQ40428.1"/>
    <property type="molecule type" value="Genomic_DNA"/>
</dbReference>
<protein>
    <submittedName>
        <fullName evidence="1">Uncharacterized protein</fullName>
    </submittedName>
</protein>
<dbReference type="Proteomes" id="UP000262056">
    <property type="component" value="Unassembled WGS sequence"/>
</dbReference>